<gene>
    <name evidence="1" type="ORF">Q604_UNBC05901G0001</name>
</gene>
<comment type="caution">
    <text evidence="1">The sequence shown here is derived from an EMBL/GenBank/DDBJ whole genome shotgun (WGS) entry which is preliminary data.</text>
</comment>
<reference evidence="1" key="1">
    <citation type="submission" date="2013-12" db="EMBL/GenBank/DDBJ databases">
        <title>A Varibaculum cambriense genome reconstructed from a premature infant gut community with otherwise low bacterial novelty that shifts toward anaerobic metabolism during the third week of life.</title>
        <authorList>
            <person name="Brown C.T."/>
            <person name="Sharon I."/>
            <person name="Thomas B.C."/>
            <person name="Castelle C.J."/>
            <person name="Morowitz M.J."/>
            <person name="Banfield J.F."/>
        </authorList>
    </citation>
    <scope>NUCLEOTIDE SEQUENCE</scope>
</reference>
<feature type="non-terminal residue" evidence="1">
    <location>
        <position position="71"/>
    </location>
</feature>
<evidence type="ECO:0000313" key="1">
    <source>
        <dbReference type="EMBL" id="ETJ40197.1"/>
    </source>
</evidence>
<dbReference type="AlphaFoldDB" id="W1YCF8"/>
<feature type="non-terminal residue" evidence="1">
    <location>
        <position position="1"/>
    </location>
</feature>
<protein>
    <submittedName>
        <fullName evidence="1">SpoIVB peptidase S55</fullName>
    </submittedName>
</protein>
<accession>W1YCF8</accession>
<sequence length="71" mass="7314">NAAFKLGSMGKEIGSVTEDRGAGIAGVSGVISPGIPLRFHLKDIDMGRDRTSSVKVIEDGEMTPTLAATAL</sequence>
<dbReference type="EMBL" id="AZMM01005901">
    <property type="protein sequence ID" value="ETJ40197.1"/>
    <property type="molecule type" value="Genomic_DNA"/>
</dbReference>
<organism evidence="1">
    <name type="scientific">human gut metagenome</name>
    <dbReference type="NCBI Taxonomy" id="408170"/>
    <lineage>
        <taxon>unclassified sequences</taxon>
        <taxon>metagenomes</taxon>
        <taxon>organismal metagenomes</taxon>
    </lineage>
</organism>
<proteinExistence type="predicted"/>
<name>W1YCF8_9ZZZZ</name>